<dbReference type="Proteomes" id="UP001212841">
    <property type="component" value="Unassembled WGS sequence"/>
</dbReference>
<evidence type="ECO:0000256" key="11">
    <source>
        <dbReference type="ARBA" id="ARBA00073545"/>
    </source>
</evidence>
<keyword evidence="5 12" id="KW-0227">DNA damage</keyword>
<reference evidence="15" key="1">
    <citation type="submission" date="2020-05" db="EMBL/GenBank/DDBJ databases">
        <title>Phylogenomic resolution of chytrid fungi.</title>
        <authorList>
            <person name="Stajich J.E."/>
            <person name="Amses K."/>
            <person name="Simmons R."/>
            <person name="Seto K."/>
            <person name="Myers J."/>
            <person name="Bonds A."/>
            <person name="Quandt C.A."/>
            <person name="Barry K."/>
            <person name="Liu P."/>
            <person name="Grigoriev I."/>
            <person name="Longcore J.E."/>
            <person name="James T.Y."/>
        </authorList>
    </citation>
    <scope>NUCLEOTIDE SEQUENCE</scope>
    <source>
        <strain evidence="15">JEL0318</strain>
    </source>
</reference>
<dbReference type="InterPro" id="IPR007860">
    <property type="entry name" value="DNA_mmatch_repair_MutS_con_dom"/>
</dbReference>
<protein>
    <recommendedName>
        <fullName evidence="11">DNA mismatch repair protein MSH2</fullName>
    </recommendedName>
    <alternativeName>
        <fullName evidence="3">DNA mismatch repair protein Msh2</fullName>
    </alternativeName>
    <alternativeName>
        <fullName evidence="10">MutS protein homolog 2</fullName>
    </alternativeName>
</protein>
<evidence type="ECO:0000313" key="16">
    <source>
        <dbReference type="Proteomes" id="UP001212841"/>
    </source>
</evidence>
<dbReference type="InterPro" id="IPR036678">
    <property type="entry name" value="MutS_con_dom_sf"/>
</dbReference>
<evidence type="ECO:0000259" key="14">
    <source>
        <dbReference type="PROSITE" id="PS00486"/>
    </source>
</evidence>
<evidence type="ECO:0000256" key="6">
    <source>
        <dbReference type="ARBA" id="ARBA00022840"/>
    </source>
</evidence>
<dbReference type="GO" id="GO:0005524">
    <property type="term" value="F:ATP binding"/>
    <property type="evidence" value="ECO:0007669"/>
    <property type="project" value="UniProtKB-KW"/>
</dbReference>
<evidence type="ECO:0000256" key="8">
    <source>
        <dbReference type="ARBA" id="ARBA00023204"/>
    </source>
</evidence>
<dbReference type="InterPro" id="IPR027417">
    <property type="entry name" value="P-loop_NTPase"/>
</dbReference>
<comment type="function">
    <text evidence="12">Component of the post-replicative DNA mismatch repair system (MMR).</text>
</comment>
<evidence type="ECO:0000256" key="1">
    <source>
        <dbReference type="ARBA" id="ARBA00004123"/>
    </source>
</evidence>
<dbReference type="Pfam" id="PF05190">
    <property type="entry name" value="MutS_IV"/>
    <property type="match status" value="1"/>
</dbReference>
<proteinExistence type="inferred from homology"/>
<dbReference type="AlphaFoldDB" id="A0AAD5S9F2"/>
<dbReference type="InterPro" id="IPR007861">
    <property type="entry name" value="DNA_mismatch_repair_MutS_clamp"/>
</dbReference>
<evidence type="ECO:0000256" key="7">
    <source>
        <dbReference type="ARBA" id="ARBA00023125"/>
    </source>
</evidence>
<keyword evidence="16" id="KW-1185">Reference proteome</keyword>
<dbReference type="SUPFAM" id="SSF53150">
    <property type="entry name" value="DNA repair protein MutS, domain II"/>
    <property type="match status" value="1"/>
</dbReference>
<evidence type="ECO:0000256" key="9">
    <source>
        <dbReference type="ARBA" id="ARBA00023242"/>
    </source>
</evidence>
<evidence type="ECO:0000256" key="10">
    <source>
        <dbReference type="ARBA" id="ARBA00029795"/>
    </source>
</evidence>
<evidence type="ECO:0000256" key="2">
    <source>
        <dbReference type="ARBA" id="ARBA00006271"/>
    </source>
</evidence>
<dbReference type="FunFam" id="1.10.1420.10:FF:000003">
    <property type="entry name" value="DNA mismatch repair protein"/>
    <property type="match status" value="1"/>
</dbReference>
<evidence type="ECO:0000313" key="15">
    <source>
        <dbReference type="EMBL" id="KAJ3048139.1"/>
    </source>
</evidence>
<dbReference type="GO" id="GO:0032301">
    <property type="term" value="C:MutSalpha complex"/>
    <property type="evidence" value="ECO:0007669"/>
    <property type="project" value="TreeGrafter"/>
</dbReference>
<accession>A0AAD5S9F2</accession>
<keyword evidence="8 12" id="KW-0234">DNA repair</keyword>
<dbReference type="SMART" id="SM00533">
    <property type="entry name" value="MUTSd"/>
    <property type="match status" value="1"/>
</dbReference>
<keyword evidence="9" id="KW-0539">Nucleus</keyword>
<dbReference type="InterPro" id="IPR016151">
    <property type="entry name" value="DNA_mismatch_repair_MutS_N"/>
</dbReference>
<evidence type="ECO:0000256" key="4">
    <source>
        <dbReference type="ARBA" id="ARBA00022741"/>
    </source>
</evidence>
<organism evidence="15 16">
    <name type="scientific">Rhizophlyctis rosea</name>
    <dbReference type="NCBI Taxonomy" id="64517"/>
    <lineage>
        <taxon>Eukaryota</taxon>
        <taxon>Fungi</taxon>
        <taxon>Fungi incertae sedis</taxon>
        <taxon>Chytridiomycota</taxon>
        <taxon>Chytridiomycota incertae sedis</taxon>
        <taxon>Chytridiomycetes</taxon>
        <taxon>Rhizophlyctidales</taxon>
        <taxon>Rhizophlyctidaceae</taxon>
        <taxon>Rhizophlyctis</taxon>
    </lineage>
</organism>
<dbReference type="NCBIfam" id="NF003810">
    <property type="entry name" value="PRK05399.1"/>
    <property type="match status" value="1"/>
</dbReference>
<keyword evidence="6" id="KW-0067">ATP-binding</keyword>
<dbReference type="PROSITE" id="PS00486">
    <property type="entry name" value="DNA_MISMATCH_REPAIR_2"/>
    <property type="match status" value="1"/>
</dbReference>
<dbReference type="FunFam" id="3.30.420.110:FF:000002">
    <property type="entry name" value="DNA mismatch repair protein"/>
    <property type="match status" value="1"/>
</dbReference>
<dbReference type="EMBL" id="JADGJD010000841">
    <property type="protein sequence ID" value="KAJ3048139.1"/>
    <property type="molecule type" value="Genomic_DNA"/>
</dbReference>
<feature type="domain" description="DNA mismatch repair proteins mutS family" evidence="14">
    <location>
        <begin position="745"/>
        <end position="761"/>
    </location>
</feature>
<dbReference type="GO" id="GO:0140664">
    <property type="term" value="F:ATP-dependent DNA damage sensor activity"/>
    <property type="evidence" value="ECO:0007669"/>
    <property type="project" value="InterPro"/>
</dbReference>
<dbReference type="GO" id="GO:0030983">
    <property type="term" value="F:mismatched DNA binding"/>
    <property type="evidence" value="ECO:0007669"/>
    <property type="project" value="InterPro"/>
</dbReference>
<evidence type="ECO:0000256" key="3">
    <source>
        <dbReference type="ARBA" id="ARBA00019549"/>
    </source>
</evidence>
<dbReference type="Pfam" id="PF01624">
    <property type="entry name" value="MutS_I"/>
    <property type="match status" value="1"/>
</dbReference>
<evidence type="ECO:0000256" key="5">
    <source>
        <dbReference type="ARBA" id="ARBA00022763"/>
    </source>
</evidence>
<name>A0AAD5S9F2_9FUNG</name>
<dbReference type="Gene3D" id="3.30.420.110">
    <property type="entry name" value="MutS, connector domain"/>
    <property type="match status" value="1"/>
</dbReference>
<dbReference type="InterPro" id="IPR000432">
    <property type="entry name" value="DNA_mismatch_repair_MutS_C"/>
</dbReference>
<gene>
    <name evidence="15" type="primary">MSH2</name>
    <name evidence="15" type="ORF">HK097_010848</name>
</gene>
<dbReference type="GO" id="GO:0006298">
    <property type="term" value="P:mismatch repair"/>
    <property type="evidence" value="ECO:0007669"/>
    <property type="project" value="InterPro"/>
</dbReference>
<comment type="caution">
    <text evidence="15">The sequence shown here is derived from an EMBL/GenBank/DDBJ whole genome shotgun (WGS) entry which is preliminary data.</text>
</comment>
<sequence length="928" mass="104326">MSDKNERPELTLDKSSEQGFCKAFQDLPEKPSSTIRIFSRSNGDWYSVHGEDALYVAQNIYKTSSVLKYLGGDLPSCTLSQANAKALLRDILLVKLYRAEIWEPEARKNNSWVLGKRASPGNLQAVEEMLFRDSDVAASPVVLAVKVAMKGDQKLVGVAYTDATTMKTLGVSEFVDNDTFSNFESLLIQLGVKECVIPDDTQSYELKKLNAILERCRIVVTERKKGEFQIRDIEQDLTRLMDLGEVKASSLPELELKVAMSSLACLIKYLALMNDESNFGQYSLTRFDLSHYMKLDASAVKALNLMPGPQDGSNKSMSLYGLLNKCKTAPGCRLMAQWLKQPLMNLADIETRHNILEAIFEDTQLRQTLQFGMPTELYNQDEHLKSFPDLHRLGKKFQRGGAKLEDVVRLYQAIIALPGLRDTLKAYDGEHRELIGEFYVEKLEEYMTQTEPFQQLVETTIDLENYDDHEVRIRAEFDSGLQDVRDKMDEIRGQFEPIAQKVADKLNFELGKKLKFEHDKQYGHYLRVTRNDSSALRGKSEYKELVTKKDGVLFTTNKLKDLSDQYAELSERYQRMQQGVTKDIVDTTASYFPVLELLNALVAHLDVMVSFAHASLHAPTPFVRPKLFAKGKGDMKLEASRHPCLEMQDVAIIDNDVEMLRDKSVFHIITGPNMGGKSTYIRQIGMIALMAQIGCFVPCRKASLPIFDSILARVGAGDSQLRGVSTFMAEMLETGSILKAATKDSLIIIDELGRGTSTYDGFGLAWAISEHIATKIGCFALFATHFHELTALAEQIDSVKNLHVEARADERAITLLYKVKEGVSDQSFGIHVAELAKFPEPVIKLAKRKAAELEDPGEGIDQRPWKSSKEEIEEGSTVIEEFLLDFAGVQGLAEMSDEKAAEVLDGVMEKYRGRIESSRFVDEIMNEM</sequence>
<dbReference type="SUPFAM" id="SSF48334">
    <property type="entry name" value="DNA repair protein MutS, domain III"/>
    <property type="match status" value="1"/>
</dbReference>
<feature type="coiled-coil region" evidence="13">
    <location>
        <begin position="552"/>
        <end position="579"/>
    </location>
</feature>
<keyword evidence="13" id="KW-0175">Coiled coil</keyword>
<dbReference type="InterPro" id="IPR007696">
    <property type="entry name" value="DNA_mismatch_repair_MutS_core"/>
</dbReference>
<dbReference type="CDD" id="cd03285">
    <property type="entry name" value="ABC_MSH2_euk"/>
    <property type="match status" value="1"/>
</dbReference>
<dbReference type="Pfam" id="PF00488">
    <property type="entry name" value="MutS_V"/>
    <property type="match status" value="1"/>
</dbReference>
<keyword evidence="4 12" id="KW-0547">Nucleotide-binding</keyword>
<evidence type="ECO:0000256" key="13">
    <source>
        <dbReference type="SAM" id="Coils"/>
    </source>
</evidence>
<dbReference type="PANTHER" id="PTHR11361:SF35">
    <property type="entry name" value="DNA MISMATCH REPAIR PROTEIN MSH2"/>
    <property type="match status" value="1"/>
</dbReference>
<dbReference type="Gene3D" id="3.40.1170.10">
    <property type="entry name" value="DNA repair protein MutS, domain I"/>
    <property type="match status" value="1"/>
</dbReference>
<dbReference type="InterPro" id="IPR045076">
    <property type="entry name" value="MutS"/>
</dbReference>
<dbReference type="FunFam" id="3.40.50.300:FF:000523">
    <property type="entry name" value="DNA mismatch repair protein"/>
    <property type="match status" value="1"/>
</dbReference>
<keyword evidence="7 12" id="KW-0238">DNA-binding</keyword>
<dbReference type="InterPro" id="IPR036187">
    <property type="entry name" value="DNA_mismatch_repair_MutS_sf"/>
</dbReference>
<dbReference type="Gene3D" id="3.40.50.300">
    <property type="entry name" value="P-loop containing nucleotide triphosphate hydrolases"/>
    <property type="match status" value="1"/>
</dbReference>
<evidence type="ECO:0000256" key="12">
    <source>
        <dbReference type="RuleBase" id="RU003756"/>
    </source>
</evidence>
<dbReference type="FunFam" id="3.40.1170.10:FF:000003">
    <property type="entry name" value="DNA mismatch repair protein"/>
    <property type="match status" value="1"/>
</dbReference>
<comment type="similarity">
    <text evidence="2 12">Belongs to the DNA mismatch repair MutS family.</text>
</comment>
<dbReference type="PIRSF" id="PIRSF005813">
    <property type="entry name" value="MSH2"/>
    <property type="match status" value="1"/>
</dbReference>
<dbReference type="PANTHER" id="PTHR11361">
    <property type="entry name" value="DNA MISMATCH REPAIR PROTEIN MUTS FAMILY MEMBER"/>
    <property type="match status" value="1"/>
</dbReference>
<dbReference type="InterPro" id="IPR007695">
    <property type="entry name" value="DNA_mismatch_repair_MutS-lik_N"/>
</dbReference>
<dbReference type="Pfam" id="PF05192">
    <property type="entry name" value="MutS_III"/>
    <property type="match status" value="1"/>
</dbReference>
<comment type="subcellular location">
    <subcellularLocation>
        <location evidence="1">Nucleus</location>
    </subcellularLocation>
</comment>
<dbReference type="Gene3D" id="1.10.1420.10">
    <property type="match status" value="2"/>
</dbReference>
<dbReference type="SMART" id="SM00534">
    <property type="entry name" value="MUTSac"/>
    <property type="match status" value="1"/>
</dbReference>
<dbReference type="InterPro" id="IPR032642">
    <property type="entry name" value="Msh2_ATP-bd"/>
</dbReference>
<dbReference type="Pfam" id="PF05188">
    <property type="entry name" value="MutS_II"/>
    <property type="match status" value="1"/>
</dbReference>
<dbReference type="InterPro" id="IPR011184">
    <property type="entry name" value="DNA_mismatch_repair_Msh2"/>
</dbReference>
<dbReference type="GO" id="GO:0006312">
    <property type="term" value="P:mitotic recombination"/>
    <property type="evidence" value="ECO:0007669"/>
    <property type="project" value="TreeGrafter"/>
</dbReference>
<dbReference type="SUPFAM" id="SSF52540">
    <property type="entry name" value="P-loop containing nucleoside triphosphate hydrolases"/>
    <property type="match status" value="1"/>
</dbReference>